<comment type="similarity">
    <text evidence="4">Belongs to the ELP5 family.</text>
</comment>
<dbReference type="EMBL" id="SWLE01000012">
    <property type="protein sequence ID" value="TNM93840.1"/>
    <property type="molecule type" value="Genomic_DNA"/>
</dbReference>
<evidence type="ECO:0000256" key="8">
    <source>
        <dbReference type="ARBA" id="ARBA00023242"/>
    </source>
</evidence>
<evidence type="ECO:0000256" key="9">
    <source>
        <dbReference type="SAM" id="MobiDB-lite"/>
    </source>
</evidence>
<evidence type="ECO:0000256" key="4">
    <source>
        <dbReference type="ARBA" id="ARBA00009567"/>
    </source>
</evidence>
<dbReference type="InterPro" id="IPR027417">
    <property type="entry name" value="P-loop_NTPase"/>
</dbReference>
<keyword evidence="8" id="KW-0539">Nucleus</keyword>
<evidence type="ECO:0000256" key="1">
    <source>
        <dbReference type="ARBA" id="ARBA00004123"/>
    </source>
</evidence>
<evidence type="ECO:0000313" key="11">
    <source>
        <dbReference type="Proteomes" id="UP000516260"/>
    </source>
</evidence>
<keyword evidence="7" id="KW-0819">tRNA processing</keyword>
<accession>A0A4Z2BRB7</accession>
<reference evidence="10 11" key="1">
    <citation type="submission" date="2019-04" db="EMBL/GenBank/DDBJ databases">
        <title>The sequence and de novo assembly of Takifugu bimaculatus genome using PacBio and Hi-C technologies.</title>
        <authorList>
            <person name="Xu P."/>
            <person name="Liu B."/>
            <person name="Zhou Z."/>
        </authorList>
    </citation>
    <scope>NUCLEOTIDE SEQUENCE [LARGE SCALE GENOMIC DNA]</scope>
    <source>
        <strain evidence="10">TB-2018</strain>
        <tissue evidence="10">Muscle</tissue>
    </source>
</reference>
<comment type="pathway">
    <text evidence="3">tRNA modification; 5-methoxycarbonylmethyl-2-thiouridine-tRNA biosynthesis.</text>
</comment>
<evidence type="ECO:0000256" key="2">
    <source>
        <dbReference type="ARBA" id="ARBA00004496"/>
    </source>
</evidence>
<dbReference type="Pfam" id="PF10483">
    <property type="entry name" value="Elong_Iki1"/>
    <property type="match status" value="2"/>
</dbReference>
<dbReference type="GO" id="GO:0005829">
    <property type="term" value="C:cytosol"/>
    <property type="evidence" value="ECO:0007669"/>
    <property type="project" value="TreeGrafter"/>
</dbReference>
<name>A0A4Z2BRB7_9TELE</name>
<feature type="region of interest" description="Disordered" evidence="9">
    <location>
        <begin position="269"/>
        <end position="296"/>
    </location>
</feature>
<proteinExistence type="inferred from homology"/>
<dbReference type="GO" id="GO:0033588">
    <property type="term" value="C:elongator holoenzyme complex"/>
    <property type="evidence" value="ECO:0007669"/>
    <property type="project" value="InterPro"/>
</dbReference>
<dbReference type="AlphaFoldDB" id="A0A4Z2BRB7"/>
<keyword evidence="6" id="KW-0963">Cytoplasm</keyword>
<comment type="subcellular location">
    <subcellularLocation>
        <location evidence="2">Cytoplasm</location>
    </subcellularLocation>
    <subcellularLocation>
        <location evidence="1">Nucleus</location>
    </subcellularLocation>
</comment>
<dbReference type="GO" id="GO:0000049">
    <property type="term" value="F:tRNA binding"/>
    <property type="evidence" value="ECO:0007669"/>
    <property type="project" value="TreeGrafter"/>
</dbReference>
<keyword evidence="11" id="KW-1185">Reference proteome</keyword>
<organism evidence="10 11">
    <name type="scientific">Takifugu bimaculatus</name>
    <dbReference type="NCBI Taxonomy" id="433685"/>
    <lineage>
        <taxon>Eukaryota</taxon>
        <taxon>Metazoa</taxon>
        <taxon>Chordata</taxon>
        <taxon>Craniata</taxon>
        <taxon>Vertebrata</taxon>
        <taxon>Euteleostomi</taxon>
        <taxon>Actinopterygii</taxon>
        <taxon>Neopterygii</taxon>
        <taxon>Teleostei</taxon>
        <taxon>Neoteleostei</taxon>
        <taxon>Acanthomorphata</taxon>
        <taxon>Eupercaria</taxon>
        <taxon>Tetraodontiformes</taxon>
        <taxon>Tetradontoidea</taxon>
        <taxon>Tetraodontidae</taxon>
        <taxon>Takifugu</taxon>
    </lineage>
</organism>
<dbReference type="PANTHER" id="PTHR15641">
    <property type="entry name" value="ELONGATOR COMPLEX PROTEIN 5"/>
    <property type="match status" value="1"/>
</dbReference>
<protein>
    <recommendedName>
        <fullName evidence="5">Elongator complex protein 5</fullName>
    </recommendedName>
</protein>
<dbReference type="Proteomes" id="UP000516260">
    <property type="component" value="Chromosome 2"/>
</dbReference>
<sequence>MLTELLQQGVDSGGFLIIQDCASYSGRRLLKSLINSALHREEEVHVLGFEVSEEELKDGLKITHNQRLHFHNAYADPLGWNDNTPFTVHRFCAEELTRLMRTPHSKPTTLVIDSLSWVLRHVKCPTVCRTLHQLRKGGAARAVVGLLHTDMHQRGTVGSVGHLATCVITVSPGTKADEAVAKITKRLKSGKVIQDEEVFSIQEDFTVALQCRANQSRSKHAEPGEQEMDPAANLTFNLRLSDSEREAKEKLALPFMFSKEKKTALLCSGPGSGQIVYEPDANDDYDEEDPDDDLDV</sequence>
<evidence type="ECO:0000256" key="3">
    <source>
        <dbReference type="ARBA" id="ARBA00005043"/>
    </source>
</evidence>
<dbReference type="PANTHER" id="PTHR15641:SF1">
    <property type="entry name" value="ELONGATOR COMPLEX PROTEIN 5"/>
    <property type="match status" value="1"/>
</dbReference>
<dbReference type="InterPro" id="IPR019519">
    <property type="entry name" value="Elp5"/>
</dbReference>
<comment type="caution">
    <text evidence="10">The sequence shown here is derived from an EMBL/GenBank/DDBJ whole genome shotgun (WGS) entry which is preliminary data.</text>
</comment>
<dbReference type="Gene3D" id="3.40.50.300">
    <property type="entry name" value="P-loop containing nucleotide triphosphate hydrolases"/>
    <property type="match status" value="1"/>
</dbReference>
<dbReference type="CDD" id="cd19496">
    <property type="entry name" value="Elp5"/>
    <property type="match status" value="1"/>
</dbReference>
<dbReference type="GO" id="GO:0005634">
    <property type="term" value="C:nucleus"/>
    <property type="evidence" value="ECO:0007669"/>
    <property type="project" value="UniProtKB-SubCell"/>
</dbReference>
<feature type="compositionally biased region" description="Acidic residues" evidence="9">
    <location>
        <begin position="280"/>
        <end position="296"/>
    </location>
</feature>
<evidence type="ECO:0000256" key="6">
    <source>
        <dbReference type="ARBA" id="ARBA00022490"/>
    </source>
</evidence>
<evidence type="ECO:0000256" key="7">
    <source>
        <dbReference type="ARBA" id="ARBA00022694"/>
    </source>
</evidence>
<evidence type="ECO:0000313" key="10">
    <source>
        <dbReference type="EMBL" id="TNM93840.1"/>
    </source>
</evidence>
<dbReference type="UniPathway" id="UPA00988"/>
<gene>
    <name evidence="10" type="ORF">fugu_002016</name>
</gene>
<dbReference type="GO" id="GO:0002098">
    <property type="term" value="P:tRNA wobble uridine modification"/>
    <property type="evidence" value="ECO:0007669"/>
    <property type="project" value="InterPro"/>
</dbReference>
<evidence type="ECO:0000256" key="5">
    <source>
        <dbReference type="ARBA" id="ARBA00020264"/>
    </source>
</evidence>